<dbReference type="InterPro" id="IPR029063">
    <property type="entry name" value="SAM-dependent_MTases_sf"/>
</dbReference>
<dbReference type="InterPro" id="IPR000873">
    <property type="entry name" value="AMP-dep_synth/lig_dom"/>
</dbReference>
<dbReference type="PANTHER" id="PTHR45527">
    <property type="entry name" value="NONRIBOSOMAL PEPTIDE SYNTHETASE"/>
    <property type="match status" value="1"/>
</dbReference>
<dbReference type="CDD" id="cd02440">
    <property type="entry name" value="AdoMet_MTases"/>
    <property type="match status" value="1"/>
</dbReference>
<dbReference type="InterPro" id="IPR023213">
    <property type="entry name" value="CAT-like_dom_sf"/>
</dbReference>
<dbReference type="InterPro" id="IPR020845">
    <property type="entry name" value="AMP-binding_CS"/>
</dbReference>
<dbReference type="InterPro" id="IPR001031">
    <property type="entry name" value="Thioesterase"/>
</dbReference>
<dbReference type="Gene3D" id="3.40.50.12780">
    <property type="entry name" value="N-terminal domain of ligase-like"/>
    <property type="match status" value="1"/>
</dbReference>
<dbReference type="InterPro" id="IPR010071">
    <property type="entry name" value="AA_adenyl_dom"/>
</dbReference>
<evidence type="ECO:0000256" key="3">
    <source>
        <dbReference type="ARBA" id="ARBA00022450"/>
    </source>
</evidence>
<evidence type="ECO:0000313" key="11">
    <source>
        <dbReference type="EMBL" id="AYD43675.1"/>
    </source>
</evidence>
<organism evidence="11 13">
    <name type="scientific">Yersinia rochesterensis</name>
    <dbReference type="NCBI Taxonomy" id="1604335"/>
    <lineage>
        <taxon>Bacteria</taxon>
        <taxon>Pseudomonadati</taxon>
        <taxon>Pseudomonadota</taxon>
        <taxon>Gammaproteobacteria</taxon>
        <taxon>Enterobacterales</taxon>
        <taxon>Yersiniaceae</taxon>
        <taxon>Yersinia</taxon>
    </lineage>
</organism>
<dbReference type="Gene3D" id="1.10.10.1830">
    <property type="entry name" value="Non-ribosomal peptide synthase, adenylation domain"/>
    <property type="match status" value="1"/>
</dbReference>
<dbReference type="Pfam" id="PF00550">
    <property type="entry name" value="PP-binding"/>
    <property type="match status" value="1"/>
</dbReference>
<dbReference type="GO" id="GO:0043041">
    <property type="term" value="P:amino acid activation for nonribosomal peptide biosynthetic process"/>
    <property type="evidence" value="ECO:0007669"/>
    <property type="project" value="TreeGrafter"/>
</dbReference>
<evidence type="ECO:0000256" key="6">
    <source>
        <dbReference type="ARBA" id="ARBA00052643"/>
    </source>
</evidence>
<sequence length="1807" mass="198725">MKISDVIVRLETQGIELWQEENQLRFRAPAGVMTEAIMQELRDHKPAILDWLRQQESGAALQADPDARFAPFPLTEAQQAYFVGRHSAFAFGGVACRGYLEICFERPVTPAQLSRALNQLIARHDMLRVVIEEEGFQRVLPQVPLFQPQQHEWPDLPTTEVGARIAELREAMLAAPADYQRWPLFAGATILAAGQTRLLLSIELILVDSASLYLLVDELDQLLFAPETLLPAPSLGFRDYVIARRAARQGVRYRKAQQYWRERIPELPNAPALPVSAAAEKATFVRRHLRLSHQQRQRLNQLAAKAQVTLNALLLGAFSQVMGFYSDSRHFTLNLPIFRREGQHHDLERVVGDFTSVTLLEVDLRGDEAFAQQLLTLNQRLFADLDHSAFSGLETLGELSRHHGEAVLMPVVFTSTLGQGERQAAPARYRIEQGLTQTPQVLIDCQVTAQPDGMMLAWDSREGLFPARFIEHAFDAFSGLIQRLLEEGESCLNQRQLLTLPAAQAAVRQQTNADSQPDFARLLQQGFLDKAERQPDAIALWDDEGSMTYGELAARAYGLAADLQRAGHCPGEAVAVMCGKGRAHALAPLAVLLNGGCYVPVDAQQPARRREAILRNAGVRRAICDDPEQLPEDVEPIAWRTETSAGDFQPLRIGLHQPAYIIYTSGSTGEPKGVVINHHAAWNTIADINRRFAVGARDRVLAVANLSFDLSVYDLFGVLAAGGALVYPQEARKSDPSHWAECIAQYGVTLWNSVPAQLQMLADTQQPLPTLRLALVSGDWVPLNLLEQLQAISADGQLIALGGATEAAIWSVFHPVTHVAPSWQSIPYGKPLANQQLHIVDERLHDRPDWVSGEIAISGDGLADCYWMDREKTAARFVTRDDGRRLYLTGDRGRYWPDGNIEFLGRVDSQVKIRGHRVELGEIAAAMRQHPAVADAAVCLTEGHGTASNLLGFAELAAGEQPSSRPAMESARQRARHIEQQIDGAAFEALMAGADRVAILAMSDRLRQDGLFAATDSRHALEEIYQATGVAEVHQRLLRRWLAGLVSAGALTQDQDAQGRYAELIPCDAATLQQGWHEVEQLEQRAGYGSQTLHYIRVCSDCLSGLLRGETDVRGILFPEGELSTAHAAYRDNLVSQSMNAIVIAAIAALAASSPRPLRVLEVGAGVAGTASDLVPALAPWQPEYWFTDLSEFFLVEARKLFAPYPWMHYGIFDMNEDAGRQGMAANSFDVILCANVLHNARNAGDVLAQFSSLLAPGGTLVFIEPFRRHNYPLLVSMEFFPELTGFTDLRATTDQTFFTREQWLDLLAQAGATISDCAPPAESALSSSGQGVFIAQFNTDRASLRGDELRDFLRDRLPGYMVPAHLHLLDRLPRTANGKTDRQRLLSAAPQQLSKAEQAGGGNAPRDALEQQIAAVWAEVLGLADVQRDADFYALGGDSLLLSRMIGRLRARVAAAAHFEWETLLRHLLRESTVMALADLLRSSATQGEQQQQARAVLVPLWGQQDYHRHCCVLLHAGTGNLQPYQHLLASLDKSLFARGVGLELPSQQAFMALAPHEALVTLAGHYADALSAQGESFTLLGYCLGGLLAAEIARQLSERGKNVRELVVISAYQPPQVDDARLVDYVFARAIGADLEKLGLPQEPALAAAVSAILQRTPQRIAEDAFDCLDGHPQVAQALTRWFRQPQAVRLQALQTAGMAQGAYHQEDEASALFASRYALFGHSMASVGQYRPDPWFGKTILLRNSESDPLLPGTPGDVHDYWRRLCLGELVVEDTPGDHFSCLARQYAPTLAALIARHAAPGEA</sequence>
<dbReference type="Gene3D" id="3.30.559.30">
    <property type="entry name" value="Nonribosomal peptide synthetase, condensation domain"/>
    <property type="match status" value="1"/>
</dbReference>
<dbReference type="Proteomes" id="UP000265864">
    <property type="component" value="Chromosome"/>
</dbReference>
<evidence type="ECO:0000256" key="7">
    <source>
        <dbReference type="ARBA" id="ARBA00066651"/>
    </source>
</evidence>
<evidence type="ECO:0000256" key="4">
    <source>
        <dbReference type="ARBA" id="ARBA00022553"/>
    </source>
</evidence>
<dbReference type="EMBL" id="CP032482">
    <property type="protein sequence ID" value="AYD43675.1"/>
    <property type="molecule type" value="Genomic_DNA"/>
</dbReference>
<dbReference type="CDD" id="cd19535">
    <property type="entry name" value="Cyc_NRPS"/>
    <property type="match status" value="1"/>
</dbReference>
<evidence type="ECO:0000313" key="13">
    <source>
        <dbReference type="Proteomes" id="UP000265864"/>
    </source>
</evidence>
<gene>
    <name evidence="10" type="ORF">CH54_888</name>
    <name evidence="11" type="ORF">DXZ79_08135</name>
</gene>
<dbReference type="SUPFAM" id="SSF53335">
    <property type="entry name" value="S-adenosyl-L-methionine-dependent methyltransferases"/>
    <property type="match status" value="1"/>
</dbReference>
<dbReference type="InterPro" id="IPR044894">
    <property type="entry name" value="TubC_N_sf"/>
</dbReference>
<dbReference type="InterPro" id="IPR001242">
    <property type="entry name" value="Condensation_dom"/>
</dbReference>
<proteinExistence type="predicted"/>
<dbReference type="InterPro" id="IPR009081">
    <property type="entry name" value="PP-bd_ACP"/>
</dbReference>
<dbReference type="InterPro" id="IPR045851">
    <property type="entry name" value="AMP-bd_C_sf"/>
</dbReference>
<dbReference type="PROSITE" id="PS00455">
    <property type="entry name" value="AMP_BINDING"/>
    <property type="match status" value="1"/>
</dbReference>
<dbReference type="PROSITE" id="PS50075">
    <property type="entry name" value="CARRIER"/>
    <property type="match status" value="1"/>
</dbReference>
<dbReference type="GO" id="GO:0031177">
    <property type="term" value="F:phosphopantetheine binding"/>
    <property type="evidence" value="ECO:0007669"/>
    <property type="project" value="TreeGrafter"/>
</dbReference>
<dbReference type="Pfam" id="PF08242">
    <property type="entry name" value="Methyltransf_12"/>
    <property type="match status" value="1"/>
</dbReference>
<dbReference type="EMBL" id="CP009997">
    <property type="protein sequence ID" value="AJJ37656.1"/>
    <property type="molecule type" value="Genomic_DNA"/>
</dbReference>
<dbReference type="FunFam" id="3.40.50.12780:FF:000012">
    <property type="entry name" value="Non-ribosomal peptide synthetase"/>
    <property type="match status" value="1"/>
</dbReference>
<comment type="cofactor">
    <cofactor evidence="1">
        <name>pantetheine 4'-phosphate</name>
        <dbReference type="ChEBI" id="CHEBI:47942"/>
    </cofactor>
</comment>
<evidence type="ECO:0000256" key="8">
    <source>
        <dbReference type="ARBA" id="ARBA00079103"/>
    </source>
</evidence>
<dbReference type="Gene3D" id="3.40.50.1820">
    <property type="entry name" value="alpha/beta hydrolase"/>
    <property type="match status" value="1"/>
</dbReference>
<keyword evidence="4" id="KW-0597">Phosphoprotein</keyword>
<dbReference type="RefSeq" id="WP_038633985.1">
    <property type="nucleotide sequence ID" value="NZ_CABHXS010000100.1"/>
</dbReference>
<dbReference type="GO" id="GO:0005737">
    <property type="term" value="C:cytoplasm"/>
    <property type="evidence" value="ECO:0007669"/>
    <property type="project" value="TreeGrafter"/>
</dbReference>
<dbReference type="SUPFAM" id="SSF56801">
    <property type="entry name" value="Acetyl-CoA synthetase-like"/>
    <property type="match status" value="1"/>
</dbReference>
<dbReference type="EC" id="6.2.1.69" evidence="7"/>
<evidence type="ECO:0000256" key="1">
    <source>
        <dbReference type="ARBA" id="ARBA00001957"/>
    </source>
</evidence>
<dbReference type="Gene3D" id="3.30.300.30">
    <property type="match status" value="2"/>
</dbReference>
<name>A0A8D4N3U0_9GAMM</name>
<dbReference type="GO" id="GO:0009403">
    <property type="term" value="P:toxin biosynthetic process"/>
    <property type="evidence" value="ECO:0007669"/>
    <property type="project" value="UniProtKB-ARBA"/>
</dbReference>
<dbReference type="Proteomes" id="UP000031883">
    <property type="component" value="Chromosome"/>
</dbReference>
<dbReference type="Pfam" id="PF00668">
    <property type="entry name" value="Condensation"/>
    <property type="match status" value="1"/>
</dbReference>
<evidence type="ECO:0000313" key="12">
    <source>
        <dbReference type="Proteomes" id="UP000031883"/>
    </source>
</evidence>
<keyword evidence="12" id="KW-1185">Reference proteome</keyword>
<dbReference type="GeneID" id="82550743"/>
<protein>
    <recommendedName>
        <fullName evidence="8">L-cysteine--[L-cysteinyl-carrier protein] ligase</fullName>
        <ecNumber evidence="7">6.2.1.69</ecNumber>
    </recommendedName>
    <alternativeName>
        <fullName evidence="8">L-cysteine--[L-cysteinyl-carrier protein] ligase</fullName>
    </alternativeName>
</protein>
<dbReference type="InterPro" id="IPR042099">
    <property type="entry name" value="ANL_N_sf"/>
</dbReference>
<dbReference type="NCBIfam" id="TIGR01733">
    <property type="entry name" value="AA-adenyl-dom"/>
    <property type="match status" value="1"/>
</dbReference>
<comment type="pathway">
    <text evidence="2">Siderophore biosynthesis.</text>
</comment>
<feature type="domain" description="Carrier" evidence="9">
    <location>
        <begin position="1405"/>
        <end position="1486"/>
    </location>
</feature>
<dbReference type="InterPro" id="IPR029058">
    <property type="entry name" value="AB_hydrolase_fold"/>
</dbReference>
<dbReference type="Pfam" id="PF00501">
    <property type="entry name" value="AMP-binding"/>
    <property type="match status" value="1"/>
</dbReference>
<dbReference type="Gene3D" id="1.10.1200.10">
    <property type="entry name" value="ACP-like"/>
    <property type="match status" value="1"/>
</dbReference>
<reference evidence="11 13" key="2">
    <citation type="submission" date="2018-09" db="EMBL/GenBank/DDBJ databases">
        <title>Yersinia kristensenii subsp. rochesterensis subsp. nov., Isolated from Human Feces.</title>
        <authorList>
            <person name="Cunningham S.A."/>
            <person name="Jeraldo P."/>
            <person name="Patel R."/>
        </authorList>
    </citation>
    <scope>NUCLEOTIDE SEQUENCE [LARGE SCALE GENOMIC DNA]</scope>
    <source>
        <strain evidence="11 13">ATCC BAA-2637</strain>
    </source>
</reference>
<comment type="catalytic activity">
    <reaction evidence="6">
        <text>holo-[peptidyl-carrier protein] + L-cysteine + ATP = L-cysteinyl-[peptidyl-carrier protein] + AMP + diphosphate</text>
        <dbReference type="Rhea" id="RHEA:61680"/>
        <dbReference type="Rhea" id="RHEA-COMP:11480"/>
        <dbReference type="Rhea" id="RHEA-COMP:15906"/>
        <dbReference type="ChEBI" id="CHEBI:30616"/>
        <dbReference type="ChEBI" id="CHEBI:33019"/>
        <dbReference type="ChEBI" id="CHEBI:35235"/>
        <dbReference type="ChEBI" id="CHEBI:64479"/>
        <dbReference type="ChEBI" id="CHEBI:144926"/>
        <dbReference type="ChEBI" id="CHEBI:456215"/>
        <dbReference type="EC" id="6.2.1.69"/>
    </reaction>
    <physiologicalReaction direction="left-to-right" evidence="6">
        <dbReference type="Rhea" id="RHEA:61681"/>
    </physiologicalReaction>
</comment>
<dbReference type="PANTHER" id="PTHR45527:SF10">
    <property type="entry name" value="PYOCHELIN SYNTHASE PCHF"/>
    <property type="match status" value="1"/>
</dbReference>
<dbReference type="GO" id="GO:0016874">
    <property type="term" value="F:ligase activity"/>
    <property type="evidence" value="ECO:0007669"/>
    <property type="project" value="UniProtKB-KW"/>
</dbReference>
<accession>A0A8D4N3U0</accession>
<dbReference type="Pfam" id="PF18563">
    <property type="entry name" value="TubC_N"/>
    <property type="match status" value="1"/>
</dbReference>
<evidence type="ECO:0000256" key="5">
    <source>
        <dbReference type="ARBA" id="ARBA00022598"/>
    </source>
</evidence>
<keyword evidence="3" id="KW-0596">Phosphopantetheine</keyword>
<reference evidence="10 12" key="1">
    <citation type="journal article" date="2015" name="Genome Announc.">
        <title>Thirty-Two Complete Genome Assemblies of Nine Yersinia Species, Including Y. pestis, Y. pseudotuberculosis, and Y. enterocolitica.</title>
        <authorList>
            <person name="Johnson S.L."/>
            <person name="Daligault H.E."/>
            <person name="Davenport K.W."/>
            <person name="Jaissle J."/>
            <person name="Frey K.G."/>
            <person name="Ladner J.T."/>
            <person name="Broomall S.M."/>
            <person name="Bishop-Lilly K.A."/>
            <person name="Bruce D.C."/>
            <person name="Coyne S.R."/>
            <person name="Gibbons H.S."/>
            <person name="Lo C.C."/>
            <person name="Munk A.C."/>
            <person name="Rosenzweig C.N."/>
            <person name="Koroleva G.I."/>
            <person name="Palacios G.F."/>
            <person name="Redden C.L."/>
            <person name="Xu Y."/>
            <person name="Minogue T.D."/>
            <person name="Chain P.S."/>
        </authorList>
    </citation>
    <scope>NUCLEOTIDE SEQUENCE [LARGE SCALE GENOMIC DNA]</scope>
    <source>
        <strain evidence="10 12">Y231</strain>
    </source>
</reference>
<dbReference type="InterPro" id="IPR036736">
    <property type="entry name" value="ACP-like_sf"/>
</dbReference>
<dbReference type="SUPFAM" id="SSF53474">
    <property type="entry name" value="alpha/beta-Hydrolases"/>
    <property type="match status" value="1"/>
</dbReference>
<dbReference type="InterPro" id="IPR013217">
    <property type="entry name" value="Methyltransf_12"/>
</dbReference>
<dbReference type="FunFam" id="3.30.559.30:FF:000006">
    <property type="entry name" value="Yersiniabactin polyketide/non-ribosomal peptide synthetase"/>
    <property type="match status" value="1"/>
</dbReference>
<evidence type="ECO:0000259" key="9">
    <source>
        <dbReference type="PROSITE" id="PS50075"/>
    </source>
</evidence>
<dbReference type="Gene3D" id="3.40.50.150">
    <property type="entry name" value="Vaccinia Virus protein VP39"/>
    <property type="match status" value="1"/>
</dbReference>
<dbReference type="InterPro" id="IPR041464">
    <property type="entry name" value="TubC_N"/>
</dbReference>
<keyword evidence="5" id="KW-0436">Ligase</keyword>
<dbReference type="InterPro" id="IPR057737">
    <property type="entry name" value="Condensation_MtbB-like"/>
</dbReference>
<dbReference type="SUPFAM" id="SSF47336">
    <property type="entry name" value="ACP-like"/>
    <property type="match status" value="1"/>
</dbReference>
<dbReference type="GO" id="GO:0072330">
    <property type="term" value="P:monocarboxylic acid biosynthetic process"/>
    <property type="evidence" value="ECO:0007669"/>
    <property type="project" value="UniProtKB-ARBA"/>
</dbReference>
<dbReference type="Pfam" id="PF00975">
    <property type="entry name" value="Thioesterase"/>
    <property type="match status" value="1"/>
</dbReference>
<dbReference type="Gene3D" id="3.30.559.10">
    <property type="entry name" value="Chloramphenicol acetyltransferase-like domain"/>
    <property type="match status" value="1"/>
</dbReference>
<dbReference type="FunFam" id="1.10.1200.10:FF:000016">
    <property type="entry name" value="Non-ribosomal peptide synthase"/>
    <property type="match status" value="1"/>
</dbReference>
<dbReference type="FunFam" id="3.30.559.10:FF:000023">
    <property type="entry name" value="Non-ribosomal peptide synthetase"/>
    <property type="match status" value="1"/>
</dbReference>
<evidence type="ECO:0000256" key="2">
    <source>
        <dbReference type="ARBA" id="ARBA00004924"/>
    </source>
</evidence>
<evidence type="ECO:0000313" key="10">
    <source>
        <dbReference type="EMBL" id="AJJ37656.1"/>
    </source>
</evidence>
<dbReference type="SUPFAM" id="SSF52777">
    <property type="entry name" value="CoA-dependent acyltransferases"/>
    <property type="match status" value="2"/>
</dbReference>